<feature type="compositionally biased region" description="Acidic residues" evidence="4">
    <location>
        <begin position="141"/>
        <end position="160"/>
    </location>
</feature>
<comment type="subcellular location">
    <subcellularLocation>
        <location evidence="1">Chromosome</location>
    </subcellularLocation>
</comment>
<reference evidence="7" key="1">
    <citation type="submission" date="2015-09" db="EMBL/GenBank/DDBJ databases">
        <authorList>
            <person name="Sai Rama Sridatta P."/>
        </authorList>
    </citation>
    <scope>NUCLEOTIDE SEQUENCE [LARGE SCALE GENOMIC DNA]</scope>
</reference>
<dbReference type="PANTHER" id="PTHR47391:SF1">
    <property type="entry name" value="BIORIENTATION OF CHROMOSOMES IN CELL DIVISION 1 LIKE 1"/>
    <property type="match status" value="1"/>
</dbReference>
<sequence>KHRPSMVNILTLYTVYMAGLPPGDPQLVSMIVSHLKTQGLFDQFRRDCLADVDTKPAYLNLKQRVDNFVSNHLSNHTWSPHLNKNQLRNNIRQLVLQSGMLEQGVDRIVAQVVDPKINHIFRPQVERVVRQFLSPGSCSEEPLESEDEELLSDSSEEGELPPDGLSFLFLFEFSNKI</sequence>
<keyword evidence="7" id="KW-1185">Reference proteome</keyword>
<proteinExistence type="inferred from homology"/>
<reference evidence="6" key="2">
    <citation type="submission" date="2025-08" db="UniProtKB">
        <authorList>
            <consortium name="Ensembl"/>
        </authorList>
    </citation>
    <scope>IDENTIFICATION</scope>
</reference>
<keyword evidence="3" id="KW-0158">Chromosome</keyword>
<feature type="domain" description="BOD1/SHG1" evidence="5">
    <location>
        <begin position="31"/>
        <end position="126"/>
    </location>
</feature>
<dbReference type="Pfam" id="PF05205">
    <property type="entry name" value="COMPASS-Shg1"/>
    <property type="match status" value="1"/>
</dbReference>
<comment type="similarity">
    <text evidence="2">Belongs to the BOD1 family.</text>
</comment>
<evidence type="ECO:0000256" key="4">
    <source>
        <dbReference type="SAM" id="MobiDB-lite"/>
    </source>
</evidence>
<protein>
    <recommendedName>
        <fullName evidence="5">BOD1/SHG1 domain-containing protein</fullName>
    </recommendedName>
</protein>
<evidence type="ECO:0000313" key="6">
    <source>
        <dbReference type="Ensembl" id="ENSLCAP00010048521.1"/>
    </source>
</evidence>
<reference evidence="6" key="3">
    <citation type="submission" date="2025-09" db="UniProtKB">
        <authorList>
            <consortium name="Ensembl"/>
        </authorList>
    </citation>
    <scope>IDENTIFICATION</scope>
</reference>
<accession>A0A4W6FCF9</accession>
<dbReference type="AlphaFoldDB" id="A0A4W6FCF9"/>
<dbReference type="STRING" id="8187.ENSLCAP00010048521"/>
<dbReference type="InParanoid" id="A0A4W6FCF9"/>
<dbReference type="InterPro" id="IPR055264">
    <property type="entry name" value="BOD1/SHG1_dom"/>
</dbReference>
<feature type="region of interest" description="Disordered" evidence="4">
    <location>
        <begin position="136"/>
        <end position="160"/>
    </location>
</feature>
<evidence type="ECO:0000256" key="3">
    <source>
        <dbReference type="ARBA" id="ARBA00022454"/>
    </source>
</evidence>
<evidence type="ECO:0000256" key="1">
    <source>
        <dbReference type="ARBA" id="ARBA00004286"/>
    </source>
</evidence>
<dbReference type="InterPro" id="IPR043244">
    <property type="entry name" value="BOD1L1"/>
</dbReference>
<dbReference type="PANTHER" id="PTHR47391">
    <property type="entry name" value="BIORIENTATION OF CHROMOSOMES IN CELL DIVISION 1 LIKE 1"/>
    <property type="match status" value="1"/>
</dbReference>
<organism evidence="6 7">
    <name type="scientific">Lates calcarifer</name>
    <name type="common">Barramundi</name>
    <name type="synonym">Holocentrus calcarifer</name>
    <dbReference type="NCBI Taxonomy" id="8187"/>
    <lineage>
        <taxon>Eukaryota</taxon>
        <taxon>Metazoa</taxon>
        <taxon>Chordata</taxon>
        <taxon>Craniata</taxon>
        <taxon>Vertebrata</taxon>
        <taxon>Euteleostomi</taxon>
        <taxon>Actinopterygii</taxon>
        <taxon>Neopterygii</taxon>
        <taxon>Teleostei</taxon>
        <taxon>Neoteleostei</taxon>
        <taxon>Acanthomorphata</taxon>
        <taxon>Carangaria</taxon>
        <taxon>Carangaria incertae sedis</taxon>
        <taxon>Centropomidae</taxon>
        <taxon>Lates</taxon>
    </lineage>
</organism>
<evidence type="ECO:0000259" key="5">
    <source>
        <dbReference type="Pfam" id="PF05205"/>
    </source>
</evidence>
<evidence type="ECO:0000313" key="7">
    <source>
        <dbReference type="Proteomes" id="UP000314980"/>
    </source>
</evidence>
<name>A0A4W6FCF9_LATCA</name>
<dbReference type="Ensembl" id="ENSLCAT00010049722.1">
    <property type="protein sequence ID" value="ENSLCAP00010048521.1"/>
    <property type="gene ID" value="ENSLCAG00010022555.1"/>
</dbReference>
<dbReference type="Proteomes" id="UP000314980">
    <property type="component" value="Unassembled WGS sequence"/>
</dbReference>
<evidence type="ECO:0000256" key="2">
    <source>
        <dbReference type="ARBA" id="ARBA00008463"/>
    </source>
</evidence>
<dbReference type="GeneTree" id="ENSGT00940000156198"/>
<dbReference type="GO" id="GO:0005694">
    <property type="term" value="C:chromosome"/>
    <property type="evidence" value="ECO:0007669"/>
    <property type="project" value="UniProtKB-SubCell"/>
</dbReference>